<evidence type="ECO:0000256" key="1">
    <source>
        <dbReference type="SAM" id="Coils"/>
    </source>
</evidence>
<dbReference type="SMART" id="SM00387">
    <property type="entry name" value="HATPase_c"/>
    <property type="match status" value="1"/>
</dbReference>
<dbReference type="CDD" id="cd00075">
    <property type="entry name" value="HATPase"/>
    <property type="match status" value="1"/>
</dbReference>
<accession>A0ABD6A2W1</accession>
<dbReference type="PANTHER" id="PTHR44757">
    <property type="entry name" value="DIGUANYLATE CYCLASE DGCP"/>
    <property type="match status" value="1"/>
</dbReference>
<dbReference type="InterPro" id="IPR052155">
    <property type="entry name" value="Biofilm_reg_signaling"/>
</dbReference>
<dbReference type="Gene3D" id="3.30.450.20">
    <property type="entry name" value="PAS domain"/>
    <property type="match status" value="2"/>
</dbReference>
<feature type="coiled-coil region" evidence="1">
    <location>
        <begin position="156"/>
        <end position="183"/>
    </location>
</feature>
<evidence type="ECO:0000256" key="2">
    <source>
        <dbReference type="SAM" id="MobiDB-lite"/>
    </source>
</evidence>
<dbReference type="InterPro" id="IPR003594">
    <property type="entry name" value="HATPase_dom"/>
</dbReference>
<dbReference type="InterPro" id="IPR036097">
    <property type="entry name" value="HisK_dim/P_sf"/>
</dbReference>
<evidence type="ECO:0000259" key="3">
    <source>
        <dbReference type="PROSITE" id="PS50109"/>
    </source>
</evidence>
<comment type="caution">
    <text evidence="6">The sequence shown here is derived from an EMBL/GenBank/DDBJ whole genome shotgun (WGS) entry which is preliminary data.</text>
</comment>
<dbReference type="SMART" id="SM00065">
    <property type="entry name" value="GAF"/>
    <property type="match status" value="1"/>
</dbReference>
<dbReference type="GeneID" id="96955576"/>
<evidence type="ECO:0000313" key="7">
    <source>
        <dbReference type="Proteomes" id="UP001596434"/>
    </source>
</evidence>
<name>A0ABD6A2W1_9EURY</name>
<dbReference type="Gene3D" id="3.30.565.10">
    <property type="entry name" value="Histidine kinase-like ATPase, C-terminal domain"/>
    <property type="match status" value="1"/>
</dbReference>
<sequence>MGDYRRDGFSSNRPVTAQTPSQEFTGATTALEEPFSELERTEKQYRAVFESVNDAMLVIDAEQDQVLDCNPRAREVLGYSESELRALSASTDLHPTNGDAYEQFIERVLTEGRGRTEDIVCTTKDGSKIEAEISASMLDVEDSSRVVFCIRDITERREQSRQLESQRDQLAQLNRINRTLHETTRAVVQASSRDELETAVCQNLSASDAYQFAWIGESAEEHARVEPRATGEKAAEYLNHVSVTTDGTETSQGPTGQALETLSVCTVQDVSTASDMEPWRDSLAEFGVRATAAVPIHYDDEIYGILNLYTERENAFVGEERDILSHLGNTIGRAIADIRAREEAQIFQQAVEHAGHAIYITEPDGTIEFVNSAFTEMTGYNREEVIGKNPRILKSGAHDKEFYRDLWQTVLSGETWENELINRRKDGRRQYIDQTIAPITMGSDDIDYFVAVNTDITQQRRRRQQLQVLYRVLRHNLRNELNVIEGYADLLAESGTSQQESALTEISQAVDDLLQISQQARRIESTFTEESADQEVHSLDEVVQEALADAAVPEDKLTTSIPETSFTANMELKTAIQELVVNAFKHNDAEEPSVSVTMETEGNRNAPYGKVVVRDNGPGIPSNEREVLREGEESPLLHGNGLGLWLVNWVVSELGGSIDIQDANPHGSLVTVTVPLRD</sequence>
<feature type="domain" description="Histidine kinase" evidence="3">
    <location>
        <begin position="472"/>
        <end position="678"/>
    </location>
</feature>
<dbReference type="PROSITE" id="PS50113">
    <property type="entry name" value="PAC"/>
    <property type="match status" value="2"/>
</dbReference>
<dbReference type="InterPro" id="IPR001610">
    <property type="entry name" value="PAC"/>
</dbReference>
<dbReference type="SUPFAM" id="SSF55785">
    <property type="entry name" value="PYP-like sensor domain (PAS domain)"/>
    <property type="match status" value="2"/>
</dbReference>
<proteinExistence type="predicted"/>
<keyword evidence="7" id="KW-1185">Reference proteome</keyword>
<dbReference type="Pfam" id="PF13185">
    <property type="entry name" value="GAF_2"/>
    <property type="match status" value="1"/>
</dbReference>
<organism evidence="6 7">
    <name type="scientific">Haloplanus litoreus</name>
    <dbReference type="NCBI Taxonomy" id="767515"/>
    <lineage>
        <taxon>Archaea</taxon>
        <taxon>Methanobacteriati</taxon>
        <taxon>Methanobacteriota</taxon>
        <taxon>Stenosarchaea group</taxon>
        <taxon>Halobacteria</taxon>
        <taxon>Halobacteriales</taxon>
        <taxon>Haloferacaceae</taxon>
        <taxon>Haloplanus</taxon>
    </lineage>
</organism>
<dbReference type="AlphaFoldDB" id="A0ABD6A2W1"/>
<dbReference type="InterPro" id="IPR035965">
    <property type="entry name" value="PAS-like_dom_sf"/>
</dbReference>
<dbReference type="InterPro" id="IPR005467">
    <property type="entry name" value="His_kinase_dom"/>
</dbReference>
<evidence type="ECO:0000259" key="5">
    <source>
        <dbReference type="PROSITE" id="PS50113"/>
    </source>
</evidence>
<dbReference type="InterPro" id="IPR004358">
    <property type="entry name" value="Sig_transdc_His_kin-like_C"/>
</dbReference>
<dbReference type="Pfam" id="PF02518">
    <property type="entry name" value="HATPase_c"/>
    <property type="match status" value="1"/>
</dbReference>
<dbReference type="InterPro" id="IPR029016">
    <property type="entry name" value="GAF-like_dom_sf"/>
</dbReference>
<feature type="domain" description="PAC" evidence="5">
    <location>
        <begin position="115"/>
        <end position="165"/>
    </location>
</feature>
<dbReference type="Pfam" id="PF13426">
    <property type="entry name" value="PAS_9"/>
    <property type="match status" value="2"/>
</dbReference>
<dbReference type="PROSITE" id="PS50109">
    <property type="entry name" value="HIS_KIN"/>
    <property type="match status" value="1"/>
</dbReference>
<dbReference type="Proteomes" id="UP001596434">
    <property type="component" value="Unassembled WGS sequence"/>
</dbReference>
<gene>
    <name evidence="6" type="ORF">ACFQKE_18640</name>
</gene>
<dbReference type="PROSITE" id="PS50112">
    <property type="entry name" value="PAS"/>
    <property type="match status" value="2"/>
</dbReference>
<protein>
    <submittedName>
        <fullName evidence="6">PAS domain S-box protein</fullName>
    </submittedName>
</protein>
<dbReference type="RefSeq" id="WP_379706999.1">
    <property type="nucleotide sequence ID" value="NZ_JBHTAT010000005.1"/>
</dbReference>
<feature type="domain" description="PAS" evidence="4">
    <location>
        <begin position="343"/>
        <end position="414"/>
    </location>
</feature>
<dbReference type="SUPFAM" id="SSF55781">
    <property type="entry name" value="GAF domain-like"/>
    <property type="match status" value="1"/>
</dbReference>
<feature type="domain" description="PAS" evidence="4">
    <location>
        <begin position="41"/>
        <end position="112"/>
    </location>
</feature>
<dbReference type="PRINTS" id="PR00344">
    <property type="entry name" value="BCTRLSENSOR"/>
</dbReference>
<dbReference type="InterPro" id="IPR000014">
    <property type="entry name" value="PAS"/>
</dbReference>
<dbReference type="SUPFAM" id="SSF47384">
    <property type="entry name" value="Homodimeric domain of signal transducing histidine kinase"/>
    <property type="match status" value="1"/>
</dbReference>
<evidence type="ECO:0000259" key="4">
    <source>
        <dbReference type="PROSITE" id="PS50112"/>
    </source>
</evidence>
<dbReference type="NCBIfam" id="TIGR00229">
    <property type="entry name" value="sensory_box"/>
    <property type="match status" value="2"/>
</dbReference>
<dbReference type="SUPFAM" id="SSF55874">
    <property type="entry name" value="ATPase domain of HSP90 chaperone/DNA topoisomerase II/histidine kinase"/>
    <property type="match status" value="1"/>
</dbReference>
<dbReference type="Gene3D" id="3.30.450.40">
    <property type="match status" value="1"/>
</dbReference>
<reference evidence="6 7" key="1">
    <citation type="journal article" date="2019" name="Int. J. Syst. Evol. Microbiol.">
        <title>The Global Catalogue of Microorganisms (GCM) 10K type strain sequencing project: providing services to taxonomists for standard genome sequencing and annotation.</title>
        <authorList>
            <consortium name="The Broad Institute Genomics Platform"/>
            <consortium name="The Broad Institute Genome Sequencing Center for Infectious Disease"/>
            <person name="Wu L."/>
            <person name="Ma J."/>
        </authorList>
    </citation>
    <scope>NUCLEOTIDE SEQUENCE [LARGE SCALE GENOMIC DNA]</scope>
    <source>
        <strain evidence="6 7">GX21</strain>
    </source>
</reference>
<dbReference type="SMART" id="SM00086">
    <property type="entry name" value="PAC"/>
    <property type="match status" value="2"/>
</dbReference>
<keyword evidence="1" id="KW-0175">Coiled coil</keyword>
<dbReference type="CDD" id="cd00130">
    <property type="entry name" value="PAS"/>
    <property type="match status" value="2"/>
</dbReference>
<dbReference type="SMART" id="SM00091">
    <property type="entry name" value="PAS"/>
    <property type="match status" value="3"/>
</dbReference>
<dbReference type="EMBL" id="JBHTAT010000005">
    <property type="protein sequence ID" value="MFC7257273.1"/>
    <property type="molecule type" value="Genomic_DNA"/>
</dbReference>
<dbReference type="InterPro" id="IPR000700">
    <property type="entry name" value="PAS-assoc_C"/>
</dbReference>
<evidence type="ECO:0000313" key="6">
    <source>
        <dbReference type="EMBL" id="MFC7257273.1"/>
    </source>
</evidence>
<dbReference type="PANTHER" id="PTHR44757:SF2">
    <property type="entry name" value="BIOFILM ARCHITECTURE MAINTENANCE PROTEIN MBAA"/>
    <property type="match status" value="1"/>
</dbReference>
<feature type="domain" description="PAC" evidence="5">
    <location>
        <begin position="414"/>
        <end position="468"/>
    </location>
</feature>
<feature type="region of interest" description="Disordered" evidence="2">
    <location>
        <begin position="1"/>
        <end position="22"/>
    </location>
</feature>
<feature type="compositionally biased region" description="Polar residues" evidence="2">
    <location>
        <begin position="9"/>
        <end position="22"/>
    </location>
</feature>
<dbReference type="InterPro" id="IPR036890">
    <property type="entry name" value="HATPase_C_sf"/>
</dbReference>
<dbReference type="InterPro" id="IPR003018">
    <property type="entry name" value="GAF"/>
</dbReference>